<feature type="region of interest" description="Disordered" evidence="1">
    <location>
        <begin position="70"/>
        <end position="91"/>
    </location>
</feature>
<organism evidence="3">
    <name type="scientific">Streptomyces sp. NBC_00003</name>
    <dbReference type="NCBI Taxonomy" id="2903608"/>
    <lineage>
        <taxon>Bacteria</taxon>
        <taxon>Bacillati</taxon>
        <taxon>Actinomycetota</taxon>
        <taxon>Actinomycetes</taxon>
        <taxon>Kitasatosporales</taxon>
        <taxon>Streptomycetaceae</taxon>
        <taxon>Streptomyces</taxon>
    </lineage>
</organism>
<evidence type="ECO:0000256" key="1">
    <source>
        <dbReference type="SAM" id="MobiDB-lite"/>
    </source>
</evidence>
<reference evidence="3" key="1">
    <citation type="submission" date="2022-10" db="EMBL/GenBank/DDBJ databases">
        <title>The complete genomes of actinobacterial strains from the NBC collection.</title>
        <authorList>
            <person name="Joergensen T.S."/>
            <person name="Alvarez Arevalo M."/>
            <person name="Sterndorff E.B."/>
            <person name="Faurdal D."/>
            <person name="Vuksanovic O."/>
            <person name="Mourched A.-S."/>
            <person name="Charusanti P."/>
            <person name="Shaw S."/>
            <person name="Blin K."/>
            <person name="Weber T."/>
        </authorList>
    </citation>
    <scope>NUCLEOTIDE SEQUENCE</scope>
    <source>
        <strain evidence="3">NBC_00003</strain>
    </source>
</reference>
<evidence type="ECO:0000313" key="3">
    <source>
        <dbReference type="EMBL" id="WTW63259.1"/>
    </source>
</evidence>
<keyword evidence="2" id="KW-0472">Membrane</keyword>
<keyword evidence="2" id="KW-0812">Transmembrane</keyword>
<gene>
    <name evidence="3" type="ORF">OG549_22835</name>
</gene>
<evidence type="ECO:0008006" key="4">
    <source>
        <dbReference type="Google" id="ProtNLM"/>
    </source>
</evidence>
<feature type="region of interest" description="Disordered" evidence="1">
    <location>
        <begin position="104"/>
        <end position="141"/>
    </location>
</feature>
<protein>
    <recommendedName>
        <fullName evidence="4">LigA protein</fullName>
    </recommendedName>
</protein>
<evidence type="ECO:0000256" key="2">
    <source>
        <dbReference type="SAM" id="Phobius"/>
    </source>
</evidence>
<accession>A0AAU2V961</accession>
<dbReference type="EMBL" id="CP108318">
    <property type="protein sequence ID" value="WTW63259.1"/>
    <property type="molecule type" value="Genomic_DNA"/>
</dbReference>
<name>A0AAU2V961_9ACTN</name>
<proteinExistence type="predicted"/>
<sequence length="422" mass="43474">MPFEDRLGEAMRHTGDSFELGDRRGLVESGLVRGRRRLARRRTAAVTGSVLALATVGFGGAYAAGLVGGEGGGSSVAAPPKPSPTDGPIGGEKKVALFKSLLPPGTVTEEQGSGPGDPEASGKPGASDKPGGSSKASVSGVFDDGNGPGLVALGVSRVDPAAESSREQVACPAKAFVDYDSCQTEQRADGSRYMLLQGYEYPDRREATKNWRAVLLTPKGILVDASEWNAPAEKGARVSRDTPPLTAGQLKALVISPKWLSVADALRAPQKADKSVGRGPGSGPSAEAVQKQLIALLPAGKGLKVGEKGGQDGYAFVVVDDGKGKSLVQINVQSGMSDVSPEGTTSTLPDGTVVGLAKKPGEKSGAGVVMWIADTVRPDGFRVVISAFNTGNQNKAATRAEPALTLNELKAIALDPRWATLK</sequence>
<dbReference type="AlphaFoldDB" id="A0AAU2V961"/>
<feature type="transmembrane region" description="Helical" evidence="2">
    <location>
        <begin position="43"/>
        <end position="65"/>
    </location>
</feature>
<keyword evidence="2" id="KW-1133">Transmembrane helix</keyword>